<gene>
    <name evidence="1" type="ORF">CEP54_014627</name>
</gene>
<dbReference type="EMBL" id="NKCI01000287">
    <property type="protein sequence ID" value="RSL44576.1"/>
    <property type="molecule type" value="Genomic_DNA"/>
</dbReference>
<keyword evidence="2" id="KW-1185">Reference proteome</keyword>
<protein>
    <submittedName>
        <fullName evidence="1">Uncharacterized protein</fullName>
    </submittedName>
</protein>
<name>A0A428NUW5_9HYPO</name>
<dbReference type="AlphaFoldDB" id="A0A428NUW5"/>
<evidence type="ECO:0000313" key="2">
    <source>
        <dbReference type="Proteomes" id="UP000288168"/>
    </source>
</evidence>
<organism evidence="1 2">
    <name type="scientific">Fusarium duplospermum</name>
    <dbReference type="NCBI Taxonomy" id="1325734"/>
    <lineage>
        <taxon>Eukaryota</taxon>
        <taxon>Fungi</taxon>
        <taxon>Dikarya</taxon>
        <taxon>Ascomycota</taxon>
        <taxon>Pezizomycotina</taxon>
        <taxon>Sordariomycetes</taxon>
        <taxon>Hypocreomycetidae</taxon>
        <taxon>Hypocreales</taxon>
        <taxon>Nectriaceae</taxon>
        <taxon>Fusarium</taxon>
        <taxon>Fusarium solani species complex</taxon>
    </lineage>
</organism>
<comment type="caution">
    <text evidence="1">The sequence shown here is derived from an EMBL/GenBank/DDBJ whole genome shotgun (WGS) entry which is preliminary data.</text>
</comment>
<accession>A0A428NUW5</accession>
<reference evidence="1 2" key="1">
    <citation type="submission" date="2017-06" db="EMBL/GenBank/DDBJ databases">
        <title>Comparative genomic analysis of Ambrosia Fusariam Clade fungi.</title>
        <authorList>
            <person name="Stajich J.E."/>
            <person name="Carrillo J."/>
            <person name="Kijimoto T."/>
            <person name="Eskalen A."/>
            <person name="O'Donnell K."/>
            <person name="Kasson M."/>
        </authorList>
    </citation>
    <scope>NUCLEOTIDE SEQUENCE [LARGE SCALE GENOMIC DNA]</scope>
    <source>
        <strain evidence="1 2">NRRL62584</strain>
    </source>
</reference>
<dbReference type="Proteomes" id="UP000288168">
    <property type="component" value="Unassembled WGS sequence"/>
</dbReference>
<sequence>MSSQTDQQQKLAPTSLVIVSATVTRACSILILSSTAALQCKAMEQARSVSVVLSQPTKKLDRRAHPIGLEDLSWQGRQGERGFNTGSNEVQGACPRTLVEMCHG</sequence>
<evidence type="ECO:0000313" key="1">
    <source>
        <dbReference type="EMBL" id="RSL44576.1"/>
    </source>
</evidence>
<proteinExistence type="predicted"/>